<keyword evidence="2" id="KW-0808">Transferase</keyword>
<evidence type="ECO:0000259" key="1">
    <source>
        <dbReference type="Pfam" id="PF10551"/>
    </source>
</evidence>
<dbReference type="AlphaFoldDB" id="A0A0A9XCZ4"/>
<reference evidence="2" key="1">
    <citation type="journal article" date="2014" name="PLoS ONE">
        <title>Transcriptome-Based Identification of ABC Transporters in the Western Tarnished Plant Bug Lygus hesperus.</title>
        <authorList>
            <person name="Hull J.J."/>
            <person name="Chaney K."/>
            <person name="Geib S.M."/>
            <person name="Fabrick J.A."/>
            <person name="Brent C.S."/>
            <person name="Walsh D."/>
            <person name="Lavine L.C."/>
        </authorList>
    </citation>
    <scope>NUCLEOTIDE SEQUENCE</scope>
</reference>
<keyword evidence="2" id="KW-0489">Methyltransferase</keyword>
<dbReference type="Pfam" id="PF10551">
    <property type="entry name" value="MULE"/>
    <property type="match status" value="1"/>
</dbReference>
<dbReference type="GO" id="GO:0032259">
    <property type="term" value="P:methylation"/>
    <property type="evidence" value="ECO:0007669"/>
    <property type="project" value="UniProtKB-KW"/>
</dbReference>
<name>A0A0A9XCZ4_LYGHE</name>
<dbReference type="GO" id="GO:0008168">
    <property type="term" value="F:methyltransferase activity"/>
    <property type="evidence" value="ECO:0007669"/>
    <property type="project" value="UniProtKB-KW"/>
</dbReference>
<dbReference type="InterPro" id="IPR018289">
    <property type="entry name" value="MULE_transposase_dom"/>
</dbReference>
<protein>
    <submittedName>
        <fullName evidence="2">Lysine-specific demethylase 3A</fullName>
    </submittedName>
</protein>
<evidence type="ECO:0000313" key="2">
    <source>
        <dbReference type="EMBL" id="JAG18587.1"/>
    </source>
</evidence>
<dbReference type="SUPFAM" id="SSF102588">
    <property type="entry name" value="LmbE-like"/>
    <property type="match status" value="1"/>
</dbReference>
<feature type="domain" description="MULE transposase" evidence="1">
    <location>
        <begin position="1"/>
        <end position="57"/>
    </location>
</feature>
<gene>
    <name evidence="2" type="primary">Kdm3a_3</name>
    <name evidence="2" type="ORF">CM83_55330</name>
</gene>
<dbReference type="InterPro" id="IPR024078">
    <property type="entry name" value="LmbE-like_dom_sf"/>
</dbReference>
<sequence length="240" mass="28182">MKSKSTAAYNAIFEWLKTQIPNFRPEVVMSDFESALREAIRENFPLARHLGCWFHFCWAIYRKMCNLGLSAAYQSDSWVRKVGNWFMAIPLLPPEHIIAGRNFVDTQIRGSECYQQQLLQVVEYFDSFSYWVMQVGVESLSVFNQPRRTNGIQESWHRTLNRRAGQNPNFWKFAEAIREDGNFMISQLARSQEGFPLSRGEGHPNRWLRQNIQISTLSTNWVLSKYVIEIKNNQQLYLSE</sequence>
<dbReference type="EMBL" id="GBHO01025017">
    <property type="protein sequence ID" value="JAG18587.1"/>
    <property type="molecule type" value="Transcribed_RNA"/>
</dbReference>
<accession>A0A0A9XCZ4</accession>
<proteinExistence type="predicted"/>
<reference evidence="2" key="2">
    <citation type="submission" date="2014-07" db="EMBL/GenBank/DDBJ databases">
        <authorList>
            <person name="Hull J."/>
        </authorList>
    </citation>
    <scope>NUCLEOTIDE SEQUENCE</scope>
</reference>
<organism evidence="2">
    <name type="scientific">Lygus hesperus</name>
    <name type="common">Western plant bug</name>
    <dbReference type="NCBI Taxonomy" id="30085"/>
    <lineage>
        <taxon>Eukaryota</taxon>
        <taxon>Metazoa</taxon>
        <taxon>Ecdysozoa</taxon>
        <taxon>Arthropoda</taxon>
        <taxon>Hexapoda</taxon>
        <taxon>Insecta</taxon>
        <taxon>Pterygota</taxon>
        <taxon>Neoptera</taxon>
        <taxon>Paraneoptera</taxon>
        <taxon>Hemiptera</taxon>
        <taxon>Heteroptera</taxon>
        <taxon>Panheteroptera</taxon>
        <taxon>Cimicomorpha</taxon>
        <taxon>Miridae</taxon>
        <taxon>Mirini</taxon>
        <taxon>Lygus</taxon>
    </lineage>
</organism>